<dbReference type="EMBL" id="CP016174">
    <property type="protein sequence ID" value="ANN16633.1"/>
    <property type="molecule type" value="Genomic_DNA"/>
</dbReference>
<feature type="region of interest" description="Disordered" evidence="1">
    <location>
        <begin position="51"/>
        <end position="74"/>
    </location>
</feature>
<evidence type="ECO:0000313" key="2">
    <source>
        <dbReference type="EMBL" id="ANN16633.1"/>
    </source>
</evidence>
<reference evidence="2 3" key="1">
    <citation type="journal article" date="2015" name="Genome Announc.">
        <title>Draft Genome Sequence of Norvancomycin-Producing Strain Amycolatopsis orientalis CPCC200066.</title>
        <authorList>
            <person name="Lei X."/>
            <person name="Yuan F."/>
            <person name="Shi Y."/>
            <person name="Li X."/>
            <person name="Wang L."/>
            <person name="Hong B."/>
        </authorList>
    </citation>
    <scope>NUCLEOTIDE SEQUENCE [LARGE SCALE GENOMIC DNA]</scope>
    <source>
        <strain evidence="2 3">B-37</strain>
    </source>
</reference>
<organism evidence="2 3">
    <name type="scientific">Amycolatopsis orientalis</name>
    <name type="common">Nocardia orientalis</name>
    <dbReference type="NCBI Taxonomy" id="31958"/>
    <lineage>
        <taxon>Bacteria</taxon>
        <taxon>Bacillati</taxon>
        <taxon>Actinomycetota</taxon>
        <taxon>Actinomycetes</taxon>
        <taxon>Pseudonocardiales</taxon>
        <taxon>Pseudonocardiaceae</taxon>
        <taxon>Amycolatopsis</taxon>
    </lineage>
</organism>
<dbReference type="KEGG" id="aori:SD37_13830"/>
<keyword evidence="3" id="KW-1185">Reference proteome</keyword>
<gene>
    <name evidence="2" type="ORF">SD37_13830</name>
</gene>
<accession>A0A193BWT9</accession>
<protein>
    <submittedName>
        <fullName evidence="2">Uncharacterized protein</fullName>
    </submittedName>
</protein>
<dbReference type="Proteomes" id="UP000093695">
    <property type="component" value="Chromosome"/>
</dbReference>
<proteinExistence type="predicted"/>
<sequence length="74" mass="8125">MPDLHDADFAGPLTFKVGKEAFTDRGLGLRQELKDAFTACDERKAPFSTARVAAAREQAERPRPRLTAKASPQP</sequence>
<evidence type="ECO:0000313" key="3">
    <source>
        <dbReference type="Proteomes" id="UP000093695"/>
    </source>
</evidence>
<dbReference type="AlphaFoldDB" id="A0A193BWT9"/>
<evidence type="ECO:0000256" key="1">
    <source>
        <dbReference type="SAM" id="MobiDB-lite"/>
    </source>
</evidence>
<name>A0A193BWT9_AMYOR</name>